<dbReference type="InterPro" id="IPR035979">
    <property type="entry name" value="RBD_domain_sf"/>
</dbReference>
<dbReference type="CDD" id="cd12330">
    <property type="entry name" value="RRM2_Hrp1p"/>
    <property type="match status" value="1"/>
</dbReference>
<dbReference type="GO" id="GO:0003723">
    <property type="term" value="F:RNA binding"/>
    <property type="evidence" value="ECO:0007669"/>
    <property type="project" value="UniProtKB-UniRule"/>
</dbReference>
<dbReference type="PROSITE" id="PS50102">
    <property type="entry name" value="RRM"/>
    <property type="match status" value="2"/>
</dbReference>
<feature type="domain" description="RRM" evidence="4">
    <location>
        <begin position="6"/>
        <end position="94"/>
    </location>
</feature>
<organism evidence="5 6">
    <name type="scientific">Eruca vesicaria subsp. sativa</name>
    <name type="common">Garden rocket</name>
    <name type="synonym">Eruca sativa</name>
    <dbReference type="NCBI Taxonomy" id="29727"/>
    <lineage>
        <taxon>Eukaryota</taxon>
        <taxon>Viridiplantae</taxon>
        <taxon>Streptophyta</taxon>
        <taxon>Embryophyta</taxon>
        <taxon>Tracheophyta</taxon>
        <taxon>Spermatophyta</taxon>
        <taxon>Magnoliopsida</taxon>
        <taxon>eudicotyledons</taxon>
        <taxon>Gunneridae</taxon>
        <taxon>Pentapetalae</taxon>
        <taxon>rosids</taxon>
        <taxon>malvids</taxon>
        <taxon>Brassicales</taxon>
        <taxon>Brassicaceae</taxon>
        <taxon>Brassiceae</taxon>
        <taxon>Eruca</taxon>
    </lineage>
</organism>
<dbReference type="SMART" id="SM00360">
    <property type="entry name" value="RRM"/>
    <property type="match status" value="2"/>
</dbReference>
<dbReference type="FunFam" id="3.30.70.330:FF:000102">
    <property type="entry name" value="Heterogeneous nuclear ribonucleoprotein 1"/>
    <property type="match status" value="1"/>
</dbReference>
<dbReference type="Gene3D" id="3.30.70.330">
    <property type="match status" value="2"/>
</dbReference>
<dbReference type="SUPFAM" id="SSF54928">
    <property type="entry name" value="RNA-binding domain, RBD"/>
    <property type="match status" value="2"/>
</dbReference>
<dbReference type="PANTHER" id="PTHR48032:SF1">
    <property type="entry name" value="RNA-BINDING (RRM_RBD_RNP MOTIFS) FAMILY PROTEIN"/>
    <property type="match status" value="1"/>
</dbReference>
<keyword evidence="6" id="KW-1185">Reference proteome</keyword>
<sequence>MEMESCKLFIGGISWETTEDRLREYFQSFGEVLEAVIMKDRVTGRARGFGFLVFADPSVAERVVLLRHVIDGKIVEAKKAVPRDDQVILNRSNSSLQGSPGPATSKKIFVGGLASSVTEAEFKKYFSQFGVITDVVVMYDHRTQRPRGFGFISFESEEAVEKVLQRTFHELNGKMVEVKLAVPKEMAMNQIRNQMNVNSFGNSRISALLFNEYSQSPISGYGVQPEVRYSPGVGNRGGFSPFGHGYGIELNFEPGQTQSYGSGSNAGFGRPFSPVSHGRYGSNQIESGGAGIVNGSVLNAAAKNSLWGNGGGLGYMSNSPISRSSFNGNSSSLGSIGDNWGRARSGYRSEGGGVGLEAMRGVHVGGYSSGSSSLEADSLYSDSAWLSLPTKAEERLGMGAFDFMSKGPAGYINRQPNGEKPETIEKGGKMAGRLSGVASRIMGGNGVVSRSNASSLRQRAGMGLPVGKHIVPDKPLSVNDELMWDNGTAFPEPCIDRIADTVGKYEALGWLCGGLGFFAALGGLAVLNDKASKVPFTPRVYPYDNLRVELGGEP</sequence>
<comment type="caution">
    <text evidence="5">The sequence shown here is derived from an EMBL/GenBank/DDBJ whole genome shotgun (WGS) entry which is preliminary data.</text>
</comment>
<gene>
    <name evidence="5" type="ORF">ERUC_LOCUS36733</name>
</gene>
<keyword evidence="2 3" id="KW-0694">RNA-binding</keyword>
<evidence type="ECO:0000256" key="2">
    <source>
        <dbReference type="ARBA" id="ARBA00022884"/>
    </source>
</evidence>
<dbReference type="Proteomes" id="UP001642260">
    <property type="component" value="Unassembled WGS sequence"/>
</dbReference>
<evidence type="ECO:0000256" key="3">
    <source>
        <dbReference type="PROSITE-ProRule" id="PRU00176"/>
    </source>
</evidence>
<dbReference type="PANTHER" id="PTHR48032">
    <property type="entry name" value="RNA-BINDING PROTEIN MUSASHI HOMOLOG RBP6"/>
    <property type="match status" value="1"/>
</dbReference>
<proteinExistence type="predicted"/>
<evidence type="ECO:0000259" key="4">
    <source>
        <dbReference type="PROSITE" id="PS50102"/>
    </source>
</evidence>
<keyword evidence="1" id="KW-0677">Repeat</keyword>
<feature type="domain" description="RRM" evidence="4">
    <location>
        <begin position="106"/>
        <end position="183"/>
    </location>
</feature>
<dbReference type="InterPro" id="IPR000504">
    <property type="entry name" value="RRM_dom"/>
</dbReference>
<dbReference type="InterPro" id="IPR012677">
    <property type="entry name" value="Nucleotide-bd_a/b_plait_sf"/>
</dbReference>
<dbReference type="Pfam" id="PF00076">
    <property type="entry name" value="RRM_1"/>
    <property type="match status" value="2"/>
</dbReference>
<evidence type="ECO:0000313" key="5">
    <source>
        <dbReference type="EMBL" id="CAH8384250.1"/>
    </source>
</evidence>
<name>A0ABC8LKM9_ERUVS</name>
<dbReference type="FunFam" id="3.30.70.330:FF:000051">
    <property type="entry name" value="Heterogeneous nuclear ribonucleoprotein 1"/>
    <property type="match status" value="1"/>
</dbReference>
<accession>A0ABC8LKM9</accession>
<dbReference type="CDD" id="cd12325">
    <property type="entry name" value="RRM1_hnRNPA_hnRNPD_like"/>
    <property type="match status" value="1"/>
</dbReference>
<dbReference type="AlphaFoldDB" id="A0ABC8LKM9"/>
<evidence type="ECO:0000313" key="6">
    <source>
        <dbReference type="Proteomes" id="UP001642260"/>
    </source>
</evidence>
<evidence type="ECO:0000256" key="1">
    <source>
        <dbReference type="ARBA" id="ARBA00022737"/>
    </source>
</evidence>
<reference evidence="5 6" key="1">
    <citation type="submission" date="2022-03" db="EMBL/GenBank/DDBJ databases">
        <authorList>
            <person name="Macdonald S."/>
            <person name="Ahmed S."/>
            <person name="Newling K."/>
        </authorList>
    </citation>
    <scope>NUCLEOTIDE SEQUENCE [LARGE SCALE GENOMIC DNA]</scope>
</reference>
<dbReference type="EMBL" id="CAKOAT010608487">
    <property type="protein sequence ID" value="CAH8384250.1"/>
    <property type="molecule type" value="Genomic_DNA"/>
</dbReference>
<protein>
    <recommendedName>
        <fullName evidence="4">RRM domain-containing protein</fullName>
    </recommendedName>
</protein>